<dbReference type="OrthoDB" id="10573111at2759"/>
<name>M2PW50_CERS8</name>
<dbReference type="EMBL" id="KB445792">
    <property type="protein sequence ID" value="EMD41024.1"/>
    <property type="molecule type" value="Genomic_DNA"/>
</dbReference>
<evidence type="ECO:0000256" key="1">
    <source>
        <dbReference type="SAM" id="MobiDB-lite"/>
    </source>
</evidence>
<dbReference type="HOGENOM" id="CLU_912140_0_0_1"/>
<protein>
    <submittedName>
        <fullName evidence="2">Uncharacterized protein</fullName>
    </submittedName>
</protein>
<sequence>MYLSPESKIRLIPRPSVCSKQAFSQLMDLPERCHRIVHMQTHLRQLIRKMLDMNIPYALQDPDEVEEYRFAALETYPFLKKFEDGWPAIVYLQRHLVNFQKLPEQRLARGQAPRRRQSLPVKLRGVAKRCRISPESDSLARDERADTDDCSDAEESFSLGVDSENTMIVHPNLLKQMNKQDCHLNPKHVGVRSETLDTPMAMGIHCESSSDGFESSTEVEEALQLRASPQIDTTSTRRTTFLERLALDMPDLYAKLSAAGLDNLEYLDGLARWTAGDREMFYREEMDLSLEECNRLNVALREMLA</sequence>
<organism evidence="2 3">
    <name type="scientific">Ceriporiopsis subvermispora (strain B)</name>
    <name type="common">White-rot fungus</name>
    <name type="synonym">Gelatoporia subvermispora</name>
    <dbReference type="NCBI Taxonomy" id="914234"/>
    <lineage>
        <taxon>Eukaryota</taxon>
        <taxon>Fungi</taxon>
        <taxon>Dikarya</taxon>
        <taxon>Basidiomycota</taxon>
        <taxon>Agaricomycotina</taxon>
        <taxon>Agaricomycetes</taxon>
        <taxon>Polyporales</taxon>
        <taxon>Gelatoporiaceae</taxon>
        <taxon>Gelatoporia</taxon>
    </lineage>
</organism>
<gene>
    <name evidence="2" type="ORF">CERSUDRAFT_91779</name>
</gene>
<feature type="region of interest" description="Disordered" evidence="1">
    <location>
        <begin position="134"/>
        <end position="156"/>
    </location>
</feature>
<accession>M2PW50</accession>
<dbReference type="AlphaFoldDB" id="M2PW50"/>
<reference evidence="2 3" key="1">
    <citation type="journal article" date="2012" name="Proc. Natl. Acad. Sci. U.S.A.">
        <title>Comparative genomics of Ceriporiopsis subvermispora and Phanerochaete chrysosporium provide insight into selective ligninolysis.</title>
        <authorList>
            <person name="Fernandez-Fueyo E."/>
            <person name="Ruiz-Duenas F.J."/>
            <person name="Ferreira P."/>
            <person name="Floudas D."/>
            <person name="Hibbett D.S."/>
            <person name="Canessa P."/>
            <person name="Larrondo L.F."/>
            <person name="James T.Y."/>
            <person name="Seelenfreund D."/>
            <person name="Lobos S."/>
            <person name="Polanco R."/>
            <person name="Tello M."/>
            <person name="Honda Y."/>
            <person name="Watanabe T."/>
            <person name="Watanabe T."/>
            <person name="Ryu J.S."/>
            <person name="Kubicek C.P."/>
            <person name="Schmoll M."/>
            <person name="Gaskell J."/>
            <person name="Hammel K.E."/>
            <person name="St John F.J."/>
            <person name="Vanden Wymelenberg A."/>
            <person name="Sabat G."/>
            <person name="Splinter BonDurant S."/>
            <person name="Syed K."/>
            <person name="Yadav J.S."/>
            <person name="Doddapaneni H."/>
            <person name="Subramanian V."/>
            <person name="Lavin J.L."/>
            <person name="Oguiza J.A."/>
            <person name="Perez G."/>
            <person name="Pisabarro A.G."/>
            <person name="Ramirez L."/>
            <person name="Santoyo F."/>
            <person name="Master E."/>
            <person name="Coutinho P.M."/>
            <person name="Henrissat B."/>
            <person name="Lombard V."/>
            <person name="Magnuson J.K."/>
            <person name="Kuees U."/>
            <person name="Hori C."/>
            <person name="Igarashi K."/>
            <person name="Samejima M."/>
            <person name="Held B.W."/>
            <person name="Barry K.W."/>
            <person name="LaButti K.M."/>
            <person name="Lapidus A."/>
            <person name="Lindquist E.A."/>
            <person name="Lucas S.M."/>
            <person name="Riley R."/>
            <person name="Salamov A.A."/>
            <person name="Hoffmeister D."/>
            <person name="Schwenk D."/>
            <person name="Hadar Y."/>
            <person name="Yarden O."/>
            <person name="de Vries R.P."/>
            <person name="Wiebenga A."/>
            <person name="Stenlid J."/>
            <person name="Eastwood D."/>
            <person name="Grigoriev I.V."/>
            <person name="Berka R.M."/>
            <person name="Blanchette R.A."/>
            <person name="Kersten P."/>
            <person name="Martinez A.T."/>
            <person name="Vicuna R."/>
            <person name="Cullen D."/>
        </authorList>
    </citation>
    <scope>NUCLEOTIDE SEQUENCE [LARGE SCALE GENOMIC DNA]</scope>
    <source>
        <strain evidence="2 3">B</strain>
    </source>
</reference>
<dbReference type="Proteomes" id="UP000016930">
    <property type="component" value="Unassembled WGS sequence"/>
</dbReference>
<feature type="compositionally biased region" description="Basic and acidic residues" evidence="1">
    <location>
        <begin position="134"/>
        <end position="144"/>
    </location>
</feature>
<evidence type="ECO:0000313" key="2">
    <source>
        <dbReference type="EMBL" id="EMD41024.1"/>
    </source>
</evidence>
<proteinExistence type="predicted"/>
<evidence type="ECO:0000313" key="3">
    <source>
        <dbReference type="Proteomes" id="UP000016930"/>
    </source>
</evidence>
<feature type="compositionally biased region" description="Acidic residues" evidence="1">
    <location>
        <begin position="145"/>
        <end position="155"/>
    </location>
</feature>
<keyword evidence="3" id="KW-1185">Reference proteome</keyword>